<evidence type="ECO:0000313" key="2">
    <source>
        <dbReference type="EMBL" id="RDU61273.1"/>
    </source>
</evidence>
<gene>
    <name evidence="2" type="ORF">CQA53_10405</name>
</gene>
<dbReference type="EMBL" id="NXLQ01000065">
    <property type="protein sequence ID" value="RDU61273.1"/>
    <property type="molecule type" value="Genomic_DNA"/>
</dbReference>
<keyword evidence="1" id="KW-1133">Transmembrane helix</keyword>
<organism evidence="2 3">
    <name type="scientific">Helicobacter didelphidarum</name>
    <dbReference type="NCBI Taxonomy" id="2040648"/>
    <lineage>
        <taxon>Bacteria</taxon>
        <taxon>Pseudomonadati</taxon>
        <taxon>Campylobacterota</taxon>
        <taxon>Epsilonproteobacteria</taxon>
        <taxon>Campylobacterales</taxon>
        <taxon>Helicobacteraceae</taxon>
        <taxon>Helicobacter</taxon>
    </lineage>
</organism>
<dbReference type="Proteomes" id="UP000256379">
    <property type="component" value="Unassembled WGS sequence"/>
</dbReference>
<comment type="caution">
    <text evidence="2">The sequence shown here is derived from an EMBL/GenBank/DDBJ whole genome shotgun (WGS) entry which is preliminary data.</text>
</comment>
<proteinExistence type="predicted"/>
<keyword evidence="1" id="KW-0812">Transmembrane</keyword>
<keyword evidence="1" id="KW-0472">Membrane</keyword>
<evidence type="ECO:0000313" key="3">
    <source>
        <dbReference type="Proteomes" id="UP000256379"/>
    </source>
</evidence>
<reference evidence="2 3" key="1">
    <citation type="submission" date="2018-04" db="EMBL/GenBank/DDBJ databases">
        <title>Novel Campyloabacter and Helicobacter Species and Strains.</title>
        <authorList>
            <person name="Mannion A.J."/>
            <person name="Shen Z."/>
            <person name="Fox J.G."/>
        </authorList>
    </citation>
    <scope>NUCLEOTIDE SEQUENCE [LARGE SCALE GENOMIC DNA]</scope>
    <source>
        <strain evidence="2 3">MIT 17-337</strain>
    </source>
</reference>
<evidence type="ECO:0000256" key="1">
    <source>
        <dbReference type="SAM" id="Phobius"/>
    </source>
</evidence>
<dbReference type="AlphaFoldDB" id="A0A3D8I7X6"/>
<feature type="transmembrane region" description="Helical" evidence="1">
    <location>
        <begin position="64"/>
        <end position="83"/>
    </location>
</feature>
<name>A0A3D8I7X6_9HELI</name>
<sequence length="112" mass="13413">MKTLKILYICWIIFFIFTWIISPLVAHNPDRTNEFFITLGFIAAPLIIYYLVIDNILHPNKRFIKLKILIFIFLIILICIFLFRDANQPPMCFKDNQPIPCEEFYNELQRAN</sequence>
<accession>A0A3D8I7X6</accession>
<protein>
    <submittedName>
        <fullName evidence="2">Uncharacterized protein</fullName>
    </submittedName>
</protein>
<feature type="transmembrane region" description="Helical" evidence="1">
    <location>
        <begin position="7"/>
        <end position="26"/>
    </location>
</feature>
<feature type="transmembrane region" description="Helical" evidence="1">
    <location>
        <begin position="32"/>
        <end position="52"/>
    </location>
</feature>
<keyword evidence="3" id="KW-1185">Reference proteome</keyword>